<organism evidence="2 3">
    <name type="scientific">Candidatus Beckwithbacteria bacterium GW2011_GWB1_47_15</name>
    <dbReference type="NCBI Taxonomy" id="1618371"/>
    <lineage>
        <taxon>Bacteria</taxon>
        <taxon>Candidatus Beckwithiibacteriota</taxon>
    </lineage>
</organism>
<proteinExistence type="predicted"/>
<keyword evidence="1" id="KW-0812">Transmembrane</keyword>
<accession>A0A0G1UW94</accession>
<keyword evidence="1" id="KW-1133">Transmembrane helix</keyword>
<evidence type="ECO:0008006" key="4">
    <source>
        <dbReference type="Google" id="ProtNLM"/>
    </source>
</evidence>
<protein>
    <recommendedName>
        <fullName evidence="4">ABC transporter permease</fullName>
    </recommendedName>
</protein>
<dbReference type="PANTHER" id="PTHR36832:SF1">
    <property type="entry name" value="SLR1174 PROTEIN"/>
    <property type="match status" value="1"/>
</dbReference>
<evidence type="ECO:0000313" key="2">
    <source>
        <dbReference type="EMBL" id="KKU61980.1"/>
    </source>
</evidence>
<comment type="caution">
    <text evidence="2">The sequence shown here is derived from an EMBL/GenBank/DDBJ whole genome shotgun (WGS) entry which is preliminary data.</text>
</comment>
<gene>
    <name evidence="2" type="ORF">UX85_C0001G0194</name>
</gene>
<evidence type="ECO:0000313" key="3">
    <source>
        <dbReference type="Proteomes" id="UP000033860"/>
    </source>
</evidence>
<dbReference type="PANTHER" id="PTHR36832">
    <property type="entry name" value="SLR1174 PROTEIN-RELATED"/>
    <property type="match status" value="1"/>
</dbReference>
<dbReference type="Pfam" id="PF06182">
    <property type="entry name" value="ABC2_membrane_6"/>
    <property type="match status" value="1"/>
</dbReference>
<feature type="transmembrane region" description="Helical" evidence="1">
    <location>
        <begin position="112"/>
        <end position="131"/>
    </location>
</feature>
<feature type="transmembrane region" description="Helical" evidence="1">
    <location>
        <begin position="50"/>
        <end position="69"/>
    </location>
</feature>
<dbReference type="Proteomes" id="UP000033860">
    <property type="component" value="Unassembled WGS sequence"/>
</dbReference>
<feature type="transmembrane region" description="Helical" evidence="1">
    <location>
        <begin position="231"/>
        <end position="250"/>
    </location>
</feature>
<feature type="transmembrane region" description="Helical" evidence="1">
    <location>
        <begin position="143"/>
        <end position="164"/>
    </location>
</feature>
<dbReference type="AlphaFoldDB" id="A0A0G1UW94"/>
<name>A0A0G1UW94_9BACT</name>
<sequence length="266" mass="30616">MRQFWAFFRVAVADALVYRAEGAVWMLLEVSQPVVALIFWLAAFQTKSDIAGYSLTSMVLYYFGIMFVNNLVATHPQYELSREIRSGSFSYYLLRPVSLSVYKIAAGSSWRVVRILFFLPLILLLVPIFHLDLSSLSFSPAKILAILVSVFMAFWLHFFAKMILGLTTIWFTEAGWLFLSFNVINSFFSGQLIPLDLFPAKLLHFTNFLPFKYFLYFPVSLSLNRLNQANAVILGLAVQFFWCLLFYWLYHLVLKRGTKAYSAYGG</sequence>
<keyword evidence="1" id="KW-0472">Membrane</keyword>
<evidence type="ECO:0000256" key="1">
    <source>
        <dbReference type="SAM" id="Phobius"/>
    </source>
</evidence>
<reference evidence="2 3" key="1">
    <citation type="journal article" date="2015" name="Nature">
        <title>rRNA introns, odd ribosomes, and small enigmatic genomes across a large radiation of phyla.</title>
        <authorList>
            <person name="Brown C.T."/>
            <person name="Hug L.A."/>
            <person name="Thomas B.C."/>
            <person name="Sharon I."/>
            <person name="Castelle C.J."/>
            <person name="Singh A."/>
            <person name="Wilkins M.J."/>
            <person name="Williams K.H."/>
            <person name="Banfield J.F."/>
        </authorList>
    </citation>
    <scope>NUCLEOTIDE SEQUENCE [LARGE SCALE GENOMIC DNA]</scope>
</reference>
<dbReference type="EMBL" id="LCNT01000001">
    <property type="protein sequence ID" value="KKU61980.1"/>
    <property type="molecule type" value="Genomic_DNA"/>
</dbReference>
<dbReference type="InterPro" id="IPR010390">
    <property type="entry name" value="ABC-2_transporter-like"/>
</dbReference>
<feature type="transmembrane region" description="Helical" evidence="1">
    <location>
        <begin position="176"/>
        <end position="193"/>
    </location>
</feature>
<feature type="transmembrane region" description="Helical" evidence="1">
    <location>
        <begin position="23"/>
        <end position="43"/>
    </location>
</feature>